<dbReference type="Proteomes" id="UP000887013">
    <property type="component" value="Unassembled WGS sequence"/>
</dbReference>
<feature type="non-terminal residue" evidence="1">
    <location>
        <position position="1"/>
    </location>
</feature>
<evidence type="ECO:0000313" key="2">
    <source>
        <dbReference type="Proteomes" id="UP000887013"/>
    </source>
</evidence>
<sequence length="33" mass="3564">NRSLLPLRKDTEIVGAAERGTNVRRGALKMGIA</sequence>
<gene>
    <name evidence="1" type="ORF">NPIL_673881</name>
</gene>
<organism evidence="1 2">
    <name type="scientific">Nephila pilipes</name>
    <name type="common">Giant wood spider</name>
    <name type="synonym">Nephila maculata</name>
    <dbReference type="NCBI Taxonomy" id="299642"/>
    <lineage>
        <taxon>Eukaryota</taxon>
        <taxon>Metazoa</taxon>
        <taxon>Ecdysozoa</taxon>
        <taxon>Arthropoda</taxon>
        <taxon>Chelicerata</taxon>
        <taxon>Arachnida</taxon>
        <taxon>Araneae</taxon>
        <taxon>Araneomorphae</taxon>
        <taxon>Entelegynae</taxon>
        <taxon>Araneoidea</taxon>
        <taxon>Nephilidae</taxon>
        <taxon>Nephila</taxon>
    </lineage>
</organism>
<accession>A0A8X6NZN1</accession>
<dbReference type="EMBL" id="BMAW01014850">
    <property type="protein sequence ID" value="GFT40800.1"/>
    <property type="molecule type" value="Genomic_DNA"/>
</dbReference>
<keyword evidence="2" id="KW-1185">Reference proteome</keyword>
<reference evidence="1" key="1">
    <citation type="submission" date="2020-08" db="EMBL/GenBank/DDBJ databases">
        <title>Multicomponent nature underlies the extraordinary mechanical properties of spider dragline silk.</title>
        <authorList>
            <person name="Kono N."/>
            <person name="Nakamura H."/>
            <person name="Mori M."/>
            <person name="Yoshida Y."/>
            <person name="Ohtoshi R."/>
            <person name="Malay A.D."/>
            <person name="Moran D.A.P."/>
            <person name="Tomita M."/>
            <person name="Numata K."/>
            <person name="Arakawa K."/>
        </authorList>
    </citation>
    <scope>NUCLEOTIDE SEQUENCE</scope>
</reference>
<evidence type="ECO:0000313" key="1">
    <source>
        <dbReference type="EMBL" id="GFT40800.1"/>
    </source>
</evidence>
<comment type="caution">
    <text evidence="1">The sequence shown here is derived from an EMBL/GenBank/DDBJ whole genome shotgun (WGS) entry which is preliminary data.</text>
</comment>
<name>A0A8X6NZN1_NEPPI</name>
<proteinExistence type="predicted"/>
<protein>
    <submittedName>
        <fullName evidence="1">Uncharacterized protein</fullName>
    </submittedName>
</protein>
<dbReference type="AlphaFoldDB" id="A0A8X6NZN1"/>